<protein>
    <submittedName>
        <fullName evidence="1">Uncharacterized protein</fullName>
    </submittedName>
</protein>
<proteinExistence type="predicted"/>
<organism evidence="1 2">
    <name type="scientific">Botryosphaeria dothidea</name>
    <dbReference type="NCBI Taxonomy" id="55169"/>
    <lineage>
        <taxon>Eukaryota</taxon>
        <taxon>Fungi</taxon>
        <taxon>Dikarya</taxon>
        <taxon>Ascomycota</taxon>
        <taxon>Pezizomycotina</taxon>
        <taxon>Dothideomycetes</taxon>
        <taxon>Dothideomycetes incertae sedis</taxon>
        <taxon>Botryosphaeriales</taxon>
        <taxon>Botryosphaeriaceae</taxon>
        <taxon>Botryosphaeria</taxon>
    </lineage>
</organism>
<sequence length="271" mass="30257">MDEAQEDDSKADHPARLCEKPSASININPAQLYAYMKRDIRANSKTGKDFGIAMRDTGGVIPCLRALSRAMSASRTRYRFTHAFAELAIDPSMKRSSSMIPTTAPAEAATMAVPSSPAGANQTDVDLLSQPLDKTRDPIIRKAVFNAVLQFQRGIHWQPLSRTALDPLREYAGVLLTPDCSSVSFTDPQTGKFLVFDFDSAEMRYIYCLRSLKKPDQKQERIAAYTQADEAYRAARKQKRGIEDGRDDLALATLREDRSGKFSRAKRSRRS</sequence>
<gene>
    <name evidence="1" type="ORF">GTA08_BOTSDO09356</name>
</gene>
<reference evidence="1" key="1">
    <citation type="submission" date="2020-04" db="EMBL/GenBank/DDBJ databases">
        <title>Genome Assembly and Annotation of Botryosphaeria dothidea sdau 11-99, a Latent Pathogen of Apple Fruit Ring Rot in China.</title>
        <authorList>
            <person name="Yu C."/>
            <person name="Diao Y."/>
            <person name="Lu Q."/>
            <person name="Zhao J."/>
            <person name="Cui S."/>
            <person name="Peng C."/>
            <person name="He B."/>
            <person name="Liu H."/>
        </authorList>
    </citation>
    <scope>NUCLEOTIDE SEQUENCE [LARGE SCALE GENOMIC DNA]</scope>
    <source>
        <strain evidence="1">Sdau11-99</strain>
    </source>
</reference>
<dbReference type="Proteomes" id="UP000572817">
    <property type="component" value="Unassembled WGS sequence"/>
</dbReference>
<evidence type="ECO:0000313" key="1">
    <source>
        <dbReference type="EMBL" id="KAF4303323.1"/>
    </source>
</evidence>
<dbReference type="AlphaFoldDB" id="A0A8H4INN2"/>
<comment type="caution">
    <text evidence="1">The sequence shown here is derived from an EMBL/GenBank/DDBJ whole genome shotgun (WGS) entry which is preliminary data.</text>
</comment>
<accession>A0A8H4INN2</accession>
<keyword evidence="2" id="KW-1185">Reference proteome</keyword>
<evidence type="ECO:0000313" key="2">
    <source>
        <dbReference type="Proteomes" id="UP000572817"/>
    </source>
</evidence>
<dbReference type="EMBL" id="WWBZ02000062">
    <property type="protein sequence ID" value="KAF4303323.1"/>
    <property type="molecule type" value="Genomic_DNA"/>
</dbReference>
<name>A0A8H4INN2_9PEZI</name>